<reference evidence="1 2" key="1">
    <citation type="submission" date="2018-02" db="EMBL/GenBank/DDBJ databases">
        <title>FDA/CDC Antimicrobial Resistant Isolate Bank Genome Sequencing.</title>
        <authorList>
            <person name="Benahmed F.H."/>
            <person name="Lutgring J.D."/>
            <person name="Yoo B."/>
            <person name="Machado M."/>
            <person name="Brown A."/>
            <person name="McAllister G."/>
            <person name="Perry A."/>
            <person name="Halpin A.L."/>
            <person name="Vavikolanu K."/>
            <person name="Ott S."/>
            <person name="Zhao X."/>
            <person name="Tallon L.J."/>
            <person name="Sadzewicz L."/>
            <person name="Aluvathingal J."/>
            <person name="Nadendla S."/>
            <person name="Voskania-kordi A."/>
            <person name="Simonyan V."/>
            <person name="Patel J."/>
            <person name="Shawar R.M."/>
        </authorList>
    </citation>
    <scope>NUCLEOTIDE SEQUENCE [LARGE SCALE GENOMIC DNA]</scope>
    <source>
        <strain evidence="1 2">AR_0356</strain>
    </source>
</reference>
<keyword evidence="1" id="KW-0378">Hydrolase</keyword>
<gene>
    <name evidence="1" type="ORF">CSB93_0204</name>
</gene>
<dbReference type="EC" id="3.1.1.3" evidence="1"/>
<dbReference type="GeneID" id="77223180"/>
<sequence>MKKLIAPMVLVAAAVGAAPAHAYSDYAKTKYPIVFAHGLFGFSNIGPIEYWYGIPNELRENGATVFVTAQAPAQSNDSRGEQLLAQVKEIRAITGSDKVNLIGHSQGGMTIRYVAGVAPELVASVTSVSTPHKGTPVADVVQGIASVVGPFGADVIAGAVNAITWMIDALGDGSGSAQNSLGAMRDLTSGGALAFNQRFPGGIPATACGAGPAEANGVRYYSWGGAKHLTSVLDPSDWWMKSASLLILGQPNDGVVPKCSNHLGMVIRDDYMMNHFDSVNHLLGIVSPIETNPKTVYLQQANRLKLAGF</sequence>
<name>A0A2R3J3F4_9PSED</name>
<evidence type="ECO:0000313" key="1">
    <source>
        <dbReference type="EMBL" id="AVK08646.1"/>
    </source>
</evidence>
<protein>
    <submittedName>
        <fullName evidence="1">Lactonizing lipase</fullName>
        <ecNumber evidence="1">3.1.1.3</ecNumber>
    </submittedName>
</protein>
<dbReference type="AlphaFoldDB" id="A0A2R3J3F4"/>
<organism evidence="1 2">
    <name type="scientific">Pseudomonas paraeruginosa</name>
    <dbReference type="NCBI Taxonomy" id="2994495"/>
    <lineage>
        <taxon>Bacteria</taxon>
        <taxon>Pseudomonadati</taxon>
        <taxon>Pseudomonadota</taxon>
        <taxon>Gammaproteobacteria</taxon>
        <taxon>Pseudomonadales</taxon>
        <taxon>Pseudomonadaceae</taxon>
        <taxon>Pseudomonas</taxon>
    </lineage>
</organism>
<dbReference type="RefSeq" id="WP_012077421.1">
    <property type="nucleotide sequence ID" value="NZ_CP020560.1"/>
</dbReference>
<dbReference type="GO" id="GO:0004806">
    <property type="term" value="F:triacylglycerol lipase activity"/>
    <property type="evidence" value="ECO:0007669"/>
    <property type="project" value="UniProtKB-EC"/>
</dbReference>
<dbReference type="InterPro" id="IPR029058">
    <property type="entry name" value="AB_hydrolase_fold"/>
</dbReference>
<dbReference type="Proteomes" id="UP000238390">
    <property type="component" value="Chromosome"/>
</dbReference>
<proteinExistence type="predicted"/>
<dbReference type="Gene3D" id="3.40.50.1820">
    <property type="entry name" value="alpha/beta hydrolase"/>
    <property type="match status" value="1"/>
</dbReference>
<keyword evidence="2" id="KW-1185">Reference proteome</keyword>
<dbReference type="InterPro" id="IPR000073">
    <property type="entry name" value="AB_hydrolase_1"/>
</dbReference>
<dbReference type="SUPFAM" id="SSF53474">
    <property type="entry name" value="alpha/beta-Hydrolases"/>
    <property type="match status" value="1"/>
</dbReference>
<evidence type="ECO:0000313" key="2">
    <source>
        <dbReference type="Proteomes" id="UP000238390"/>
    </source>
</evidence>
<accession>A0A2R3J3F4</accession>
<dbReference type="Pfam" id="PF00561">
    <property type="entry name" value="Abhydrolase_1"/>
    <property type="match status" value="1"/>
</dbReference>
<dbReference type="EMBL" id="CP027169">
    <property type="protein sequence ID" value="AVK08646.1"/>
    <property type="molecule type" value="Genomic_DNA"/>
</dbReference>